<evidence type="ECO:0000313" key="2">
    <source>
        <dbReference type="EMBL" id="PPQ29112.1"/>
    </source>
</evidence>
<name>A0A2S6N3D5_9HYPH</name>
<dbReference type="Proteomes" id="UP000239089">
    <property type="component" value="Unassembled WGS sequence"/>
</dbReference>
<reference evidence="2 3" key="1">
    <citation type="journal article" date="2018" name="Arch. Microbiol.">
        <title>New insights into the metabolic potential of the phototrophic purple bacterium Rhodopila globiformis DSM 161(T) from its draft genome sequence and evidence for a vanadium-dependent nitrogenase.</title>
        <authorList>
            <person name="Imhoff J.F."/>
            <person name="Rahn T."/>
            <person name="Kunzel S."/>
            <person name="Neulinger S.C."/>
        </authorList>
    </citation>
    <scope>NUCLEOTIDE SEQUENCE [LARGE SCALE GENOMIC DNA]</scope>
    <source>
        <strain evidence="2 3">DSM 16996</strain>
    </source>
</reference>
<evidence type="ECO:0000313" key="3">
    <source>
        <dbReference type="Proteomes" id="UP000239089"/>
    </source>
</evidence>
<sequence length="318" mass="34945">MKLVRFVMRGDPFLCTRSEPMERSQIKAAEVNNRTSYCDPSIPGCRTRGRAAQGDIPPTADVAARHLLSQSWSVETSARAIGRKGASARGGAFSQTGDLRCGVGEKPHRAPIAAALLSAWLGVFLPHAAVAYQKRLYATENICRMDSLLSGDECKYAFLNARAAVDEGAPRFSKREECEKYFHHCMIAGFHGAGVEFGPSLKAVEVTARTSEDKIARPVLEAELPAVTLSSRSALRLDAGISSTAKKKVQDSWQGWLRAQTASPRDMKDIISGPSDVRDINEPNFDARPVEDKTKVFPGDAERERRRREEIKNAPFVQ</sequence>
<gene>
    <name evidence="2" type="ORF">CCR94_16050</name>
</gene>
<dbReference type="Pfam" id="PF06693">
    <property type="entry name" value="DUF1190"/>
    <property type="match status" value="1"/>
</dbReference>
<comment type="caution">
    <text evidence="2">The sequence shown here is derived from an EMBL/GenBank/DDBJ whole genome shotgun (WGS) entry which is preliminary data.</text>
</comment>
<feature type="compositionally biased region" description="Basic and acidic residues" evidence="1">
    <location>
        <begin position="288"/>
        <end position="312"/>
    </location>
</feature>
<evidence type="ECO:0000256" key="1">
    <source>
        <dbReference type="SAM" id="MobiDB-lite"/>
    </source>
</evidence>
<keyword evidence="3" id="KW-1185">Reference proteome</keyword>
<dbReference type="AlphaFoldDB" id="A0A2S6N3D5"/>
<accession>A0A2S6N3D5</accession>
<feature type="region of interest" description="Disordered" evidence="1">
    <location>
        <begin position="264"/>
        <end position="318"/>
    </location>
</feature>
<dbReference type="EMBL" id="NHSJ01000098">
    <property type="protein sequence ID" value="PPQ29112.1"/>
    <property type="molecule type" value="Genomic_DNA"/>
</dbReference>
<dbReference type="InterPro" id="IPR009576">
    <property type="entry name" value="Biofilm_formation_YgiB"/>
</dbReference>
<dbReference type="RefSeq" id="WP_104508864.1">
    <property type="nucleotide sequence ID" value="NZ_JACIGC010000040.1"/>
</dbReference>
<proteinExistence type="predicted"/>
<protein>
    <submittedName>
        <fullName evidence="2">Uncharacterized protein</fullName>
    </submittedName>
</protein>
<organism evidence="2 3">
    <name type="scientific">Rhodoblastus sphagnicola</name>
    <dbReference type="NCBI Taxonomy" id="333368"/>
    <lineage>
        <taxon>Bacteria</taxon>
        <taxon>Pseudomonadati</taxon>
        <taxon>Pseudomonadota</taxon>
        <taxon>Alphaproteobacteria</taxon>
        <taxon>Hyphomicrobiales</taxon>
        <taxon>Rhodoblastaceae</taxon>
        <taxon>Rhodoblastus</taxon>
    </lineage>
</organism>